<dbReference type="InterPro" id="IPR006694">
    <property type="entry name" value="Fatty_acid_hydroxylase"/>
</dbReference>
<keyword evidence="2" id="KW-1133">Transmembrane helix</keyword>
<feature type="region of interest" description="Disordered" evidence="1">
    <location>
        <begin position="355"/>
        <end position="380"/>
    </location>
</feature>
<feature type="domain" description="Fatty acid hydroxylase" evidence="3">
    <location>
        <begin position="215"/>
        <end position="348"/>
    </location>
</feature>
<evidence type="ECO:0000313" key="4">
    <source>
        <dbReference type="EMBL" id="EWM26012.1"/>
    </source>
</evidence>
<dbReference type="GO" id="GO:0008610">
    <property type="term" value="P:lipid biosynthetic process"/>
    <property type="evidence" value="ECO:0007669"/>
    <property type="project" value="InterPro"/>
</dbReference>
<dbReference type="EMBL" id="AZIL01000782">
    <property type="protein sequence ID" value="EWM26012.1"/>
    <property type="molecule type" value="Genomic_DNA"/>
</dbReference>
<comment type="caution">
    <text evidence="4">The sequence shown here is derived from an EMBL/GenBank/DDBJ whole genome shotgun (WGS) entry which is preliminary data.</text>
</comment>
<organism evidence="4 5">
    <name type="scientific">Nannochloropsis gaditana</name>
    <dbReference type="NCBI Taxonomy" id="72520"/>
    <lineage>
        <taxon>Eukaryota</taxon>
        <taxon>Sar</taxon>
        <taxon>Stramenopiles</taxon>
        <taxon>Ochrophyta</taxon>
        <taxon>Eustigmatophyceae</taxon>
        <taxon>Eustigmatales</taxon>
        <taxon>Monodopsidaceae</taxon>
        <taxon>Nannochloropsis</taxon>
    </lineage>
</organism>
<dbReference type="GO" id="GO:0016491">
    <property type="term" value="F:oxidoreductase activity"/>
    <property type="evidence" value="ECO:0007669"/>
    <property type="project" value="InterPro"/>
</dbReference>
<keyword evidence="2" id="KW-0472">Membrane</keyword>
<evidence type="ECO:0000256" key="1">
    <source>
        <dbReference type="SAM" id="MobiDB-lite"/>
    </source>
</evidence>
<feature type="transmembrane region" description="Helical" evidence="2">
    <location>
        <begin position="204"/>
        <end position="223"/>
    </location>
</feature>
<dbReference type="AlphaFoldDB" id="W7TJ02"/>
<keyword evidence="2" id="KW-0812">Transmembrane</keyword>
<feature type="transmembrane region" description="Helical" evidence="2">
    <location>
        <begin position="171"/>
        <end position="192"/>
    </location>
</feature>
<gene>
    <name evidence="4" type="ORF">Naga_100150g7</name>
</gene>
<sequence>MIYDLMPLQPLRHIQTSMWSSTVRTGPETPVASFILPTRPSLPFLLQHTVDPTSNFPRRPTTSTSWQVSTIASSQPVGNTYWTQQHLNSLSLVNTPGQTRKLIVPAGKKPAVDSHSISTLPVSAPRGSLPSQTSLLPSPKRLVDARQLPPSVVHQNLATDFSVPRTLSAALWMFFTHPSILLILCGLAGLVAGRFSFSGPSSSLLQIFLECSLVLLTIVGWILQEWFLHRFLLHSSFDWFGREIHAQHHALPFYHVSIDPPLLVGVWGAIACILGWVFVPRPLVWTVLGTYWIMGLFYEWAHFSVHTRVRPRTALGKAIKAHHTKHHLLDERFWFAFSWPMIDASLGTVPAKELEGKEARAKKAKERRGSKGFPSKKGPM</sequence>
<dbReference type="GO" id="GO:0005506">
    <property type="term" value="F:iron ion binding"/>
    <property type="evidence" value="ECO:0007669"/>
    <property type="project" value="InterPro"/>
</dbReference>
<accession>W7TJ02</accession>
<proteinExistence type="predicted"/>
<dbReference type="Proteomes" id="UP000019335">
    <property type="component" value="Chromosome 10"/>
</dbReference>
<feature type="transmembrane region" description="Helical" evidence="2">
    <location>
        <begin position="262"/>
        <end position="279"/>
    </location>
</feature>
<dbReference type="OrthoDB" id="539959at2759"/>
<name>W7TJ02_9STRA</name>
<protein>
    <submittedName>
        <fullName evidence="4">Fatty acid hydroxylase-like protein</fullName>
    </submittedName>
</protein>
<evidence type="ECO:0000313" key="5">
    <source>
        <dbReference type="Proteomes" id="UP000019335"/>
    </source>
</evidence>
<evidence type="ECO:0000259" key="3">
    <source>
        <dbReference type="Pfam" id="PF04116"/>
    </source>
</evidence>
<evidence type="ECO:0000256" key="2">
    <source>
        <dbReference type="SAM" id="Phobius"/>
    </source>
</evidence>
<dbReference type="Pfam" id="PF04116">
    <property type="entry name" value="FA_hydroxylase"/>
    <property type="match status" value="1"/>
</dbReference>
<reference evidence="4 5" key="1">
    <citation type="journal article" date="2014" name="Mol. Plant">
        <title>Chromosome Scale Genome Assembly and Transcriptome Profiling of Nannochloropsis gaditana in Nitrogen Depletion.</title>
        <authorList>
            <person name="Corteggiani Carpinelli E."/>
            <person name="Telatin A."/>
            <person name="Vitulo N."/>
            <person name="Forcato C."/>
            <person name="D'Angelo M."/>
            <person name="Schiavon R."/>
            <person name="Vezzi A."/>
            <person name="Giacometti G.M."/>
            <person name="Morosinotto T."/>
            <person name="Valle G."/>
        </authorList>
    </citation>
    <scope>NUCLEOTIDE SEQUENCE [LARGE SCALE GENOMIC DNA]</scope>
    <source>
        <strain evidence="4 5">B-31</strain>
    </source>
</reference>
<keyword evidence="5" id="KW-1185">Reference proteome</keyword>